<dbReference type="GO" id="GO:0015970">
    <property type="term" value="P:guanosine tetraphosphate biosynthetic process"/>
    <property type="evidence" value="ECO:0007669"/>
    <property type="project" value="UniProtKB-UniPathway"/>
</dbReference>
<dbReference type="SUPFAM" id="SSF109604">
    <property type="entry name" value="HD-domain/PDEase-like"/>
    <property type="match status" value="1"/>
</dbReference>
<dbReference type="GO" id="GO:0008728">
    <property type="term" value="F:GTP diphosphokinase activity"/>
    <property type="evidence" value="ECO:0007669"/>
    <property type="project" value="UniProtKB-EC"/>
</dbReference>
<proteinExistence type="inferred from homology"/>
<dbReference type="NCBIfam" id="TIGR00691">
    <property type="entry name" value="spoT_relA"/>
    <property type="match status" value="1"/>
</dbReference>
<evidence type="ECO:0000256" key="3">
    <source>
        <dbReference type="RuleBase" id="RU003847"/>
    </source>
</evidence>
<evidence type="ECO:0000313" key="9">
    <source>
        <dbReference type="Proteomes" id="UP000036802"/>
    </source>
</evidence>
<dbReference type="Pfam" id="PF13328">
    <property type="entry name" value="HD_4"/>
    <property type="match status" value="1"/>
</dbReference>
<comment type="catalytic activity">
    <reaction evidence="2">
        <text>GTP + ATP = guanosine 3'-diphosphate 5'-triphosphate + AMP</text>
        <dbReference type="Rhea" id="RHEA:22088"/>
        <dbReference type="ChEBI" id="CHEBI:30616"/>
        <dbReference type="ChEBI" id="CHEBI:37565"/>
        <dbReference type="ChEBI" id="CHEBI:142410"/>
        <dbReference type="ChEBI" id="CHEBI:456215"/>
        <dbReference type="EC" id="2.7.6.5"/>
    </reaction>
</comment>
<dbReference type="SUPFAM" id="SSF81271">
    <property type="entry name" value="TGS-like"/>
    <property type="match status" value="1"/>
</dbReference>
<dbReference type="PROSITE" id="PS51880">
    <property type="entry name" value="TGS"/>
    <property type="match status" value="1"/>
</dbReference>
<dbReference type="PATRIC" id="fig|1365964.3.peg.296"/>
<dbReference type="PANTHER" id="PTHR21262">
    <property type="entry name" value="GUANOSINE-3',5'-BIS DIPHOSPHATE 3'-PYROPHOSPHOHYDROLASE"/>
    <property type="match status" value="1"/>
</dbReference>
<evidence type="ECO:0000256" key="1">
    <source>
        <dbReference type="ARBA" id="ARBA00004976"/>
    </source>
</evidence>
<dbReference type="Gene3D" id="3.30.460.10">
    <property type="entry name" value="Beta Polymerase, domain 2"/>
    <property type="match status" value="1"/>
</dbReference>
<dbReference type="InterPro" id="IPR043519">
    <property type="entry name" value="NT_sf"/>
</dbReference>
<gene>
    <name evidence="8" type="ORF">BBM1114_01430</name>
</gene>
<feature type="region of interest" description="Disordered" evidence="4">
    <location>
        <begin position="372"/>
        <end position="393"/>
    </location>
</feature>
<dbReference type="InterPro" id="IPR004095">
    <property type="entry name" value="TGS"/>
</dbReference>
<organism evidence="8 9">
    <name type="scientific">Bifidobacterium breve MCC 1114</name>
    <dbReference type="NCBI Taxonomy" id="1365964"/>
    <lineage>
        <taxon>Bacteria</taxon>
        <taxon>Bacillati</taxon>
        <taxon>Actinomycetota</taxon>
        <taxon>Actinomycetes</taxon>
        <taxon>Bifidobacteriales</taxon>
        <taxon>Bifidobacteriaceae</taxon>
        <taxon>Bifidobacterium</taxon>
    </lineage>
</organism>
<dbReference type="Pfam" id="PF04607">
    <property type="entry name" value="RelA_SpoT"/>
    <property type="match status" value="1"/>
</dbReference>
<feature type="compositionally biased region" description="Basic and acidic residues" evidence="4">
    <location>
        <begin position="381"/>
        <end position="390"/>
    </location>
</feature>
<reference evidence="8 9" key="1">
    <citation type="journal article" date="2015" name="Int J Genomics">
        <title>Comparative Genomics Revealed Genetic Diversity and Species/Strain-Level Differences in Carbohydrate Metabolism of Three Probiotic Bifidobacterial Species.</title>
        <authorList>
            <person name="Odamaki T."/>
            <person name="Horigome A."/>
            <person name="Sugahara H."/>
            <person name="Hashikura N."/>
            <person name="Minami J."/>
            <person name="Xiao J.Z."/>
            <person name="Abe F."/>
        </authorList>
    </citation>
    <scope>NUCLEOTIDE SEQUENCE [LARGE SCALE GENOMIC DNA]</scope>
    <source>
        <strain evidence="8 9">MCC 1114</strain>
    </source>
</reference>
<evidence type="ECO:0000259" key="6">
    <source>
        <dbReference type="PROSITE" id="PS51831"/>
    </source>
</evidence>
<name>A0A0L7D317_BIFBR</name>
<dbReference type="Proteomes" id="UP000036802">
    <property type="component" value="Unassembled WGS sequence"/>
</dbReference>
<dbReference type="SMART" id="SM00954">
    <property type="entry name" value="RelA_SpoT"/>
    <property type="match status" value="1"/>
</dbReference>
<dbReference type="Gene3D" id="1.10.3210.10">
    <property type="entry name" value="Hypothetical protein af1432"/>
    <property type="match status" value="1"/>
</dbReference>
<evidence type="ECO:0000313" key="8">
    <source>
        <dbReference type="EMBL" id="KOA66337.1"/>
    </source>
</evidence>
<sequence>MREVTGMSEIDGEQYAARKLGCEISADPLNPLEPIKQVCKAHHPGEDLSILDRAYQRAVIQHSVQRRKSGEPYIIHPLAVSQILADLGMGPIVVAAGLLHDTVEDTDYTLDQCRAEFGDTVAGLVDGVTKLSQLEVGDSAQAETIRKLVVAMSRDVRTLVVKLADRVHNARTWRYVKTTSAQKKARETLDVYAPLANRLGMNAIKTELEELSFKVLYPKIYNEIVVLVARRAGQRDVYLKQILAEINEDLDEQNIKAYVTGRPKDYFSIYQKMIVRGHDFANIYDLVGVRIIVDTIQDCYAALGAVHARWNPVPGRFKDYIAMPKLNMYQSLHTTVVGPGGKPVEIQIRTWDMHRRAEFGIAAHWKYKENGQAGRALSSPDKSDRKRDVNNQELSEADNLKWIQQLADWTSETPDSNEFLGSLKEDLGSSEVYVFTPKGKIVSLPAHATPVDFAYAVHTEVGHRTMGARVNGRLVPLDTTLDNGDTVEILTSKSDTAGPSRDWLSFVKSPKARNKIRQWFSKERRTEAIEEGRDELTRAMRKRNLPVNALLTTEALIGVADDLNFPNADAVFAAIGDGQISTQNVISHLVKDAGADEVDEEVEQEALPLKPVERKSSSSSTGVSVKGVGDVWVKLARCCMPVPGDQIIGFITRNQGVSVHRTDCQNMIDLKNKQPERVVEVEWTSTKGLFMVKIQVEALDRRNLLSDVTRVLSDHGVNIISGTIATGSDRVATSQFSFEMADPQHLNTLLAAVRKIDGVFDVYRLTGAKESAEPRMRKMK</sequence>
<accession>A0A0L7D317</accession>
<dbReference type="SUPFAM" id="SSF55021">
    <property type="entry name" value="ACT-like"/>
    <property type="match status" value="1"/>
</dbReference>
<dbReference type="GO" id="GO:0005886">
    <property type="term" value="C:plasma membrane"/>
    <property type="evidence" value="ECO:0007669"/>
    <property type="project" value="TreeGrafter"/>
</dbReference>
<dbReference type="SMART" id="SM00471">
    <property type="entry name" value="HDc"/>
    <property type="match status" value="1"/>
</dbReference>
<dbReference type="EMBL" id="AVQC01000005">
    <property type="protein sequence ID" value="KOA66337.1"/>
    <property type="molecule type" value="Genomic_DNA"/>
</dbReference>
<dbReference type="CDD" id="cd04876">
    <property type="entry name" value="ACT_RelA-SpoT"/>
    <property type="match status" value="1"/>
</dbReference>
<dbReference type="AlphaFoldDB" id="A0A0L7D317"/>
<dbReference type="InterPro" id="IPR033655">
    <property type="entry name" value="TGS_RelA/SpoT"/>
</dbReference>
<protein>
    <submittedName>
        <fullName evidence="8">(P)ppGpp synthetase</fullName>
    </submittedName>
</protein>
<dbReference type="PROSITE" id="PS51671">
    <property type="entry name" value="ACT"/>
    <property type="match status" value="1"/>
</dbReference>
<dbReference type="FunFam" id="3.10.20.30:FF:000002">
    <property type="entry name" value="GTP pyrophosphokinase (RelA/SpoT)"/>
    <property type="match status" value="1"/>
</dbReference>
<dbReference type="CDD" id="cd01668">
    <property type="entry name" value="TGS_RSH"/>
    <property type="match status" value="1"/>
</dbReference>
<dbReference type="FunFam" id="1.10.3210.10:FF:000001">
    <property type="entry name" value="GTP pyrophosphokinase RelA"/>
    <property type="match status" value="1"/>
</dbReference>
<dbReference type="InterPro" id="IPR012675">
    <property type="entry name" value="Beta-grasp_dom_sf"/>
</dbReference>
<feature type="domain" description="HD" evidence="6">
    <location>
        <begin position="73"/>
        <end position="170"/>
    </location>
</feature>
<dbReference type="PANTHER" id="PTHR21262:SF31">
    <property type="entry name" value="GTP PYROPHOSPHOKINASE"/>
    <property type="match status" value="1"/>
</dbReference>
<dbReference type="InterPro" id="IPR045600">
    <property type="entry name" value="RelA/SpoT_AH_RIS"/>
</dbReference>
<dbReference type="InterPro" id="IPR003607">
    <property type="entry name" value="HD/PDEase_dom"/>
</dbReference>
<dbReference type="InterPro" id="IPR002912">
    <property type="entry name" value="ACT_dom"/>
</dbReference>
<evidence type="ECO:0000256" key="2">
    <source>
        <dbReference type="ARBA" id="ARBA00048244"/>
    </source>
</evidence>
<dbReference type="InterPro" id="IPR045865">
    <property type="entry name" value="ACT-like_dom_sf"/>
</dbReference>
<dbReference type="SUPFAM" id="SSF81301">
    <property type="entry name" value="Nucleotidyltransferase"/>
    <property type="match status" value="1"/>
</dbReference>
<dbReference type="InterPro" id="IPR007685">
    <property type="entry name" value="RelA_SpoT"/>
</dbReference>
<dbReference type="CDD" id="cd00077">
    <property type="entry name" value="HDc"/>
    <property type="match status" value="1"/>
</dbReference>
<evidence type="ECO:0000259" key="5">
    <source>
        <dbReference type="PROSITE" id="PS51671"/>
    </source>
</evidence>
<dbReference type="Gene3D" id="3.30.70.260">
    <property type="match status" value="1"/>
</dbReference>
<dbReference type="InterPro" id="IPR006674">
    <property type="entry name" value="HD_domain"/>
</dbReference>
<dbReference type="CDD" id="cd05399">
    <property type="entry name" value="NT_Rel-Spo_like"/>
    <property type="match status" value="1"/>
</dbReference>
<dbReference type="UniPathway" id="UPA00908">
    <property type="reaction ID" value="UER00884"/>
</dbReference>
<dbReference type="Gene3D" id="3.10.20.30">
    <property type="match status" value="1"/>
</dbReference>
<evidence type="ECO:0000259" key="7">
    <source>
        <dbReference type="PROSITE" id="PS51880"/>
    </source>
</evidence>
<feature type="domain" description="TGS" evidence="7">
    <location>
        <begin position="430"/>
        <end position="491"/>
    </location>
</feature>
<evidence type="ECO:0000256" key="4">
    <source>
        <dbReference type="SAM" id="MobiDB-lite"/>
    </source>
</evidence>
<feature type="domain" description="ACT" evidence="5">
    <location>
        <begin position="693"/>
        <end position="767"/>
    </location>
</feature>
<comment type="function">
    <text evidence="3">In eubacteria ppGpp (guanosine 3'-diphosphate 5'-diphosphate) is a mediator of the stringent response that coordinates a variety of cellular activities in response to changes in nutritional abundance.</text>
</comment>
<dbReference type="Pfam" id="PF19296">
    <property type="entry name" value="RelA_AH_RIS"/>
    <property type="match status" value="1"/>
</dbReference>
<comment type="caution">
    <text evidence="8">The sequence shown here is derived from an EMBL/GenBank/DDBJ whole genome shotgun (WGS) entry which is preliminary data.</text>
</comment>
<dbReference type="InterPro" id="IPR012676">
    <property type="entry name" value="TGS-like"/>
</dbReference>
<dbReference type="InterPro" id="IPR004811">
    <property type="entry name" value="RelA/Spo_fam"/>
</dbReference>
<dbReference type="Pfam" id="PF02824">
    <property type="entry name" value="TGS"/>
    <property type="match status" value="1"/>
</dbReference>
<dbReference type="Pfam" id="PF13291">
    <property type="entry name" value="ACT_4"/>
    <property type="match status" value="1"/>
</dbReference>
<comment type="similarity">
    <text evidence="3">Belongs to the relA/spoT family.</text>
</comment>
<dbReference type="PROSITE" id="PS51831">
    <property type="entry name" value="HD"/>
    <property type="match status" value="1"/>
</dbReference>
<dbReference type="FunFam" id="3.30.460.10:FF:000001">
    <property type="entry name" value="GTP pyrophosphokinase RelA"/>
    <property type="match status" value="1"/>
</dbReference>
<comment type="pathway">
    <text evidence="1">Purine metabolism; ppGpp biosynthesis; ppGpp from GTP: step 1/2.</text>
</comment>